<gene>
    <name evidence="1" type="ORF">HNQ09_000556</name>
</gene>
<keyword evidence="2" id="KW-1185">Reference proteome</keyword>
<proteinExistence type="predicted"/>
<dbReference type="Proteomes" id="UP000525389">
    <property type="component" value="Unassembled WGS sequence"/>
</dbReference>
<accession>A0A7W8GCP2</accession>
<dbReference type="AlphaFoldDB" id="A0A7W8GCP2"/>
<reference evidence="1 2" key="1">
    <citation type="submission" date="2020-08" db="EMBL/GenBank/DDBJ databases">
        <title>Genomic Encyclopedia of Type Strains, Phase IV (KMG-IV): sequencing the most valuable type-strain genomes for metagenomic binning, comparative biology and taxonomic classification.</title>
        <authorList>
            <person name="Goeker M."/>
        </authorList>
    </citation>
    <scope>NUCLEOTIDE SEQUENCE [LARGE SCALE GENOMIC DNA]</scope>
    <source>
        <strain evidence="1 2">DSM 101791</strain>
    </source>
</reference>
<dbReference type="RefSeq" id="WP_281378247.1">
    <property type="nucleotide sequence ID" value="NZ_JACHFN010000001.1"/>
</dbReference>
<dbReference type="EMBL" id="JACHFN010000001">
    <property type="protein sequence ID" value="MBB5233139.1"/>
    <property type="molecule type" value="Genomic_DNA"/>
</dbReference>
<evidence type="ECO:0000313" key="2">
    <source>
        <dbReference type="Proteomes" id="UP000525389"/>
    </source>
</evidence>
<comment type="caution">
    <text evidence="1">The sequence shown here is derived from an EMBL/GenBank/DDBJ whole genome shotgun (WGS) entry which is preliminary data.</text>
</comment>
<evidence type="ECO:0000313" key="1">
    <source>
        <dbReference type="EMBL" id="MBB5233139.1"/>
    </source>
</evidence>
<protein>
    <submittedName>
        <fullName evidence="1">Uncharacterized protein</fullName>
    </submittedName>
</protein>
<organism evidence="1 2">
    <name type="scientific">Deinococcus budaensis</name>
    <dbReference type="NCBI Taxonomy" id="1665626"/>
    <lineage>
        <taxon>Bacteria</taxon>
        <taxon>Thermotogati</taxon>
        <taxon>Deinococcota</taxon>
        <taxon>Deinococci</taxon>
        <taxon>Deinococcales</taxon>
        <taxon>Deinococcaceae</taxon>
        <taxon>Deinococcus</taxon>
    </lineage>
</organism>
<name>A0A7W8GCP2_9DEIO</name>
<sequence>MYSNDLDLVTKSRLHSGLDQPHAGQRLPRWVRRLARLTRRARR</sequence>